<feature type="domain" description="HTH tetR-type" evidence="5">
    <location>
        <begin position="10"/>
        <end position="69"/>
    </location>
</feature>
<dbReference type="Pfam" id="PF21597">
    <property type="entry name" value="TetR_C_43"/>
    <property type="match status" value="1"/>
</dbReference>
<keyword evidence="3" id="KW-0804">Transcription</keyword>
<gene>
    <name evidence="6" type="ORF">Afil01_16580</name>
</gene>
<dbReference type="Proteomes" id="UP001165079">
    <property type="component" value="Unassembled WGS sequence"/>
</dbReference>
<evidence type="ECO:0000256" key="1">
    <source>
        <dbReference type="ARBA" id="ARBA00023015"/>
    </source>
</evidence>
<dbReference type="PANTHER" id="PTHR30055:SF234">
    <property type="entry name" value="HTH-TYPE TRANSCRIPTIONAL REGULATOR BETI"/>
    <property type="match status" value="1"/>
</dbReference>
<organism evidence="6 7">
    <name type="scientific">Actinorhabdospora filicis</name>
    <dbReference type="NCBI Taxonomy" id="1785913"/>
    <lineage>
        <taxon>Bacteria</taxon>
        <taxon>Bacillati</taxon>
        <taxon>Actinomycetota</taxon>
        <taxon>Actinomycetes</taxon>
        <taxon>Micromonosporales</taxon>
        <taxon>Micromonosporaceae</taxon>
        <taxon>Actinorhabdospora</taxon>
    </lineage>
</organism>
<dbReference type="InterPro" id="IPR050109">
    <property type="entry name" value="HTH-type_TetR-like_transc_reg"/>
</dbReference>
<dbReference type="InterPro" id="IPR036271">
    <property type="entry name" value="Tet_transcr_reg_TetR-rel_C_sf"/>
</dbReference>
<dbReference type="PRINTS" id="PR00455">
    <property type="entry name" value="HTHTETR"/>
</dbReference>
<reference evidence="6" key="1">
    <citation type="submission" date="2023-03" db="EMBL/GenBank/DDBJ databases">
        <title>Actinorhabdospora filicis NBRC 111898.</title>
        <authorList>
            <person name="Ichikawa N."/>
            <person name="Sato H."/>
            <person name="Tonouchi N."/>
        </authorList>
    </citation>
    <scope>NUCLEOTIDE SEQUENCE</scope>
    <source>
        <strain evidence="6">NBRC 111898</strain>
    </source>
</reference>
<evidence type="ECO:0000256" key="3">
    <source>
        <dbReference type="ARBA" id="ARBA00023163"/>
    </source>
</evidence>
<dbReference type="Pfam" id="PF00440">
    <property type="entry name" value="TetR_N"/>
    <property type="match status" value="1"/>
</dbReference>
<protein>
    <submittedName>
        <fullName evidence="6">TetR family transcriptional regulator</fullName>
    </submittedName>
</protein>
<dbReference type="GO" id="GO:0003700">
    <property type="term" value="F:DNA-binding transcription factor activity"/>
    <property type="evidence" value="ECO:0007669"/>
    <property type="project" value="TreeGrafter"/>
</dbReference>
<dbReference type="PROSITE" id="PS50977">
    <property type="entry name" value="HTH_TETR_2"/>
    <property type="match status" value="1"/>
</dbReference>
<dbReference type="EMBL" id="BSTX01000001">
    <property type="protein sequence ID" value="GLZ76851.1"/>
    <property type="molecule type" value="Genomic_DNA"/>
</dbReference>
<evidence type="ECO:0000259" key="5">
    <source>
        <dbReference type="PROSITE" id="PS50977"/>
    </source>
</evidence>
<name>A0A9W6W8U9_9ACTN</name>
<dbReference type="SUPFAM" id="SSF48498">
    <property type="entry name" value="Tetracyclin repressor-like, C-terminal domain"/>
    <property type="match status" value="1"/>
</dbReference>
<evidence type="ECO:0000256" key="2">
    <source>
        <dbReference type="ARBA" id="ARBA00023125"/>
    </source>
</evidence>
<keyword evidence="7" id="KW-1185">Reference proteome</keyword>
<evidence type="ECO:0000313" key="6">
    <source>
        <dbReference type="EMBL" id="GLZ76851.1"/>
    </source>
</evidence>
<dbReference type="SUPFAM" id="SSF46689">
    <property type="entry name" value="Homeodomain-like"/>
    <property type="match status" value="1"/>
</dbReference>
<dbReference type="RefSeq" id="WP_285662004.1">
    <property type="nucleotide sequence ID" value="NZ_BSTX01000001.1"/>
</dbReference>
<evidence type="ECO:0000256" key="4">
    <source>
        <dbReference type="PROSITE-ProRule" id="PRU00335"/>
    </source>
</evidence>
<evidence type="ECO:0000313" key="7">
    <source>
        <dbReference type="Proteomes" id="UP001165079"/>
    </source>
</evidence>
<proteinExistence type="predicted"/>
<keyword evidence="2 4" id="KW-0238">DNA-binding</keyword>
<dbReference type="InterPro" id="IPR009057">
    <property type="entry name" value="Homeodomain-like_sf"/>
</dbReference>
<dbReference type="Gene3D" id="1.10.357.10">
    <property type="entry name" value="Tetracycline Repressor, domain 2"/>
    <property type="match status" value="1"/>
</dbReference>
<comment type="caution">
    <text evidence="6">The sequence shown here is derived from an EMBL/GenBank/DDBJ whole genome shotgun (WGS) entry which is preliminary data.</text>
</comment>
<dbReference type="GO" id="GO:0000976">
    <property type="term" value="F:transcription cis-regulatory region binding"/>
    <property type="evidence" value="ECO:0007669"/>
    <property type="project" value="TreeGrafter"/>
</dbReference>
<dbReference type="AlphaFoldDB" id="A0A9W6W8U9"/>
<dbReference type="InterPro" id="IPR049445">
    <property type="entry name" value="TetR_SbtR-like_C"/>
</dbReference>
<dbReference type="PANTHER" id="PTHR30055">
    <property type="entry name" value="HTH-TYPE TRANSCRIPTIONAL REGULATOR RUTR"/>
    <property type="match status" value="1"/>
</dbReference>
<accession>A0A9W6W8U9</accession>
<sequence length="195" mass="20867">MTRNLRADAVRNREALIAAATAEFAARGAEASVAEIARRAGIGKGTVFRHFPTKDHLLAAVLMDRMESLHAEGERLLGAPDAGEALLEFMMFAGEQKQRLDLSLLVTASPEVLAVPEVAGAQARMFAIFDALTDRARAAGAVRDDVTGTDVGLLMCAPGHLAAPFAEERPELWRRYMALIFDGLRPAGAHPLPPG</sequence>
<keyword evidence="1" id="KW-0805">Transcription regulation</keyword>
<dbReference type="InterPro" id="IPR001647">
    <property type="entry name" value="HTH_TetR"/>
</dbReference>
<feature type="DNA-binding region" description="H-T-H motif" evidence="4">
    <location>
        <begin position="32"/>
        <end position="51"/>
    </location>
</feature>